<comment type="caution">
    <text evidence="1">The sequence shown here is derived from an EMBL/GenBank/DDBJ whole genome shotgun (WGS) entry which is preliminary data.</text>
</comment>
<dbReference type="GO" id="GO:0003677">
    <property type="term" value="F:DNA binding"/>
    <property type="evidence" value="ECO:0007669"/>
    <property type="project" value="UniProtKB-KW"/>
</dbReference>
<dbReference type="InterPro" id="IPR007351">
    <property type="entry name" value="YjbR"/>
</dbReference>
<keyword evidence="2" id="KW-1185">Reference proteome</keyword>
<accession>A0ABS1T810</accession>
<proteinExistence type="predicted"/>
<name>A0ABS1T810_9CLOT</name>
<evidence type="ECO:0000313" key="1">
    <source>
        <dbReference type="EMBL" id="MBL4935491.1"/>
    </source>
</evidence>
<sequence length="118" mass="13603">MDLQEFRNYCLSKKGVTETFPFDNETLVLKVGSKMFALTNIKKPNLEINLKCDPLMAIDLRREYSSIKPGYHMNKTHWNTIAVDGTVPEDKILFLIDLSYDLVYKGLKKSEKLSLSKL</sequence>
<dbReference type="PANTHER" id="PTHR35145:SF1">
    <property type="entry name" value="CYTOPLASMIC PROTEIN"/>
    <property type="match status" value="1"/>
</dbReference>
<dbReference type="InterPro" id="IPR038056">
    <property type="entry name" value="YjbR-like_sf"/>
</dbReference>
<dbReference type="RefSeq" id="WP_202748100.1">
    <property type="nucleotide sequence ID" value="NZ_JAESWC010000002.1"/>
</dbReference>
<protein>
    <submittedName>
        <fullName evidence="1">MmcQ/YjbR family DNA-binding protein</fullName>
    </submittedName>
</protein>
<dbReference type="Gene3D" id="3.90.1150.30">
    <property type="match status" value="1"/>
</dbReference>
<evidence type="ECO:0000313" key="2">
    <source>
        <dbReference type="Proteomes" id="UP000632377"/>
    </source>
</evidence>
<reference evidence="1 2" key="1">
    <citation type="submission" date="2021-01" db="EMBL/GenBank/DDBJ databases">
        <title>Genome public.</title>
        <authorList>
            <person name="Liu C."/>
            <person name="Sun Q."/>
        </authorList>
    </citation>
    <scope>NUCLEOTIDE SEQUENCE [LARGE SCALE GENOMIC DNA]</scope>
    <source>
        <strain evidence="1 2">YIM B02515</strain>
    </source>
</reference>
<dbReference type="Proteomes" id="UP000632377">
    <property type="component" value="Unassembled WGS sequence"/>
</dbReference>
<dbReference type="Pfam" id="PF04237">
    <property type="entry name" value="YjbR"/>
    <property type="match status" value="1"/>
</dbReference>
<dbReference type="EMBL" id="JAESWC010000002">
    <property type="protein sequence ID" value="MBL4935491.1"/>
    <property type="molecule type" value="Genomic_DNA"/>
</dbReference>
<dbReference type="PANTHER" id="PTHR35145">
    <property type="entry name" value="CYTOPLASMIC PROTEIN-RELATED"/>
    <property type="match status" value="1"/>
</dbReference>
<keyword evidence="1" id="KW-0238">DNA-binding</keyword>
<dbReference type="InterPro" id="IPR058532">
    <property type="entry name" value="YjbR/MT2646/Rv2570-like"/>
</dbReference>
<dbReference type="SUPFAM" id="SSF142906">
    <property type="entry name" value="YjbR-like"/>
    <property type="match status" value="1"/>
</dbReference>
<organism evidence="1 2">
    <name type="scientific">Clostridium rhizosphaerae</name>
    <dbReference type="NCBI Taxonomy" id="2803861"/>
    <lineage>
        <taxon>Bacteria</taxon>
        <taxon>Bacillati</taxon>
        <taxon>Bacillota</taxon>
        <taxon>Clostridia</taxon>
        <taxon>Eubacteriales</taxon>
        <taxon>Clostridiaceae</taxon>
        <taxon>Clostridium</taxon>
    </lineage>
</organism>
<gene>
    <name evidence="1" type="ORF">JK636_06935</name>
</gene>